<keyword evidence="5 7" id="KW-0653">Protein transport</keyword>
<evidence type="ECO:0000256" key="9">
    <source>
        <dbReference type="SAM" id="MobiDB-lite"/>
    </source>
</evidence>
<feature type="region of interest" description="Disordered" evidence="9">
    <location>
        <begin position="245"/>
        <end position="281"/>
    </location>
</feature>
<accession>A0A8D8UQH4</accession>
<dbReference type="PROSITE" id="PS51312">
    <property type="entry name" value="SB"/>
    <property type="match status" value="1"/>
</dbReference>
<dbReference type="GO" id="GO:0015031">
    <property type="term" value="P:protein transport"/>
    <property type="evidence" value="ECO:0007669"/>
    <property type="project" value="UniProtKB-UniRule"/>
</dbReference>
<dbReference type="GO" id="GO:0008333">
    <property type="term" value="P:endosome to lysosome transport"/>
    <property type="evidence" value="ECO:0007669"/>
    <property type="project" value="TreeGrafter"/>
</dbReference>
<organism evidence="12">
    <name type="scientific">Cacopsylla melanoneura</name>
    <dbReference type="NCBI Taxonomy" id="428564"/>
    <lineage>
        <taxon>Eukaryota</taxon>
        <taxon>Metazoa</taxon>
        <taxon>Ecdysozoa</taxon>
        <taxon>Arthropoda</taxon>
        <taxon>Hexapoda</taxon>
        <taxon>Insecta</taxon>
        <taxon>Pterygota</taxon>
        <taxon>Neoptera</taxon>
        <taxon>Paraneoptera</taxon>
        <taxon>Hemiptera</taxon>
        <taxon>Sternorrhyncha</taxon>
        <taxon>Psylloidea</taxon>
        <taxon>Psyllidae</taxon>
        <taxon>Psyllinae</taxon>
        <taxon>Cacopsylla</taxon>
    </lineage>
</organism>
<dbReference type="SUPFAM" id="SSF140111">
    <property type="entry name" value="Endosomal sorting complex assembly domain"/>
    <property type="match status" value="1"/>
</dbReference>
<evidence type="ECO:0000256" key="2">
    <source>
        <dbReference type="ARBA" id="ARBA00009594"/>
    </source>
</evidence>
<feature type="domain" description="SB" evidence="10">
    <location>
        <begin position="381"/>
        <end position="447"/>
    </location>
</feature>
<dbReference type="SUPFAM" id="SSF54495">
    <property type="entry name" value="UBC-like"/>
    <property type="match status" value="1"/>
</dbReference>
<dbReference type="InterPro" id="IPR008883">
    <property type="entry name" value="UEV_N"/>
</dbReference>
<proteinExistence type="inferred from homology"/>
<evidence type="ECO:0000259" key="11">
    <source>
        <dbReference type="PROSITE" id="PS51322"/>
    </source>
</evidence>
<evidence type="ECO:0000256" key="6">
    <source>
        <dbReference type="ARBA" id="ARBA00023054"/>
    </source>
</evidence>
<dbReference type="EMBL" id="HBUF01348240">
    <property type="protein sequence ID" value="CAG6711458.1"/>
    <property type="molecule type" value="Transcribed_RNA"/>
</dbReference>
<evidence type="ECO:0000256" key="4">
    <source>
        <dbReference type="ARBA" id="ARBA00022753"/>
    </source>
</evidence>
<dbReference type="GO" id="GO:0043130">
    <property type="term" value="F:ubiquitin binding"/>
    <property type="evidence" value="ECO:0007669"/>
    <property type="project" value="TreeGrafter"/>
</dbReference>
<feature type="compositionally biased region" description="Pro residues" evidence="9">
    <location>
        <begin position="258"/>
        <end position="270"/>
    </location>
</feature>
<dbReference type="PROSITE" id="PS51322">
    <property type="entry name" value="UEV"/>
    <property type="match status" value="1"/>
</dbReference>
<dbReference type="InterPro" id="IPR016135">
    <property type="entry name" value="UBQ-conjugating_enzyme/RWD"/>
</dbReference>
<dbReference type="EMBL" id="HBUF01519280">
    <property type="protein sequence ID" value="CAG6748474.1"/>
    <property type="molecule type" value="Transcribed_RNA"/>
</dbReference>
<protein>
    <submittedName>
        <fullName evidence="12">Tumor susceptibility gene 101 protein</fullName>
    </submittedName>
</protein>
<feature type="domain" description="UEV" evidence="11">
    <location>
        <begin position="3"/>
        <end position="146"/>
    </location>
</feature>
<dbReference type="GO" id="GO:0000813">
    <property type="term" value="C:ESCRT I complex"/>
    <property type="evidence" value="ECO:0007669"/>
    <property type="project" value="TreeGrafter"/>
</dbReference>
<evidence type="ECO:0000256" key="1">
    <source>
        <dbReference type="ARBA" id="ARBA00004177"/>
    </source>
</evidence>
<feature type="compositionally biased region" description="Low complexity" evidence="9">
    <location>
        <begin position="271"/>
        <end position="280"/>
    </location>
</feature>
<dbReference type="Gene3D" id="6.10.250.370">
    <property type="match status" value="1"/>
</dbReference>
<dbReference type="Gene3D" id="6.10.140.820">
    <property type="match status" value="1"/>
</dbReference>
<comment type="similarity">
    <text evidence="2">Belongs to the ubiquitin-conjugating enzyme family. UEV subfamily.</text>
</comment>
<dbReference type="PANTHER" id="PTHR23306:SF3">
    <property type="entry name" value="TUMOR SUPPRESSOR PROTEIN 101"/>
    <property type="match status" value="1"/>
</dbReference>
<sequence length="447" mass="50150">MADIPDSKLKRYFSEYAHPEKTKKEVVALLKSYKGLQLEQDTYEFHNGFVKRLANLRGTIRVGFKGLTYHIPVCIWLMDTHPDHAPICYVKPTADMKINISPNVDHTGKIYSPYLHTWSAQHSKLEGLLKVLSAAFSSVPPLYSSRSRAGVDNPSYMRTESGMPTPYNGNAATPGPANNTPYPTQSYMPMPGSNMNSPYPSYPTPGYPGYNPNAAANPQGSMYPPSYPPQPGSAGMSSYPPNMPYPYPQPGGGTPAATPYPMPNPSPAPPTNTGNTSSGTITDEHIKMSLKSAVEDKIRRKMNEQTTQAQEEIEILKETQNELNRGKYKLSKIFERIEKEKTELERNISFLKEKDTELDSILAVLLEKTDVDVDEAVTTTAPIYKQILTTFTEEAATEDTIYYMGEALRRGVIDLEVYLKQVRALSRRQFMFRALLFKCYKHISYVR</sequence>
<dbReference type="AlphaFoldDB" id="A0A8D8UQH4"/>
<evidence type="ECO:0000259" key="10">
    <source>
        <dbReference type="PROSITE" id="PS51312"/>
    </source>
</evidence>
<evidence type="ECO:0000256" key="7">
    <source>
        <dbReference type="PROSITE-ProRule" id="PRU00644"/>
    </source>
</evidence>
<dbReference type="InterPro" id="IPR017916">
    <property type="entry name" value="SB_dom"/>
</dbReference>
<dbReference type="Pfam" id="PF05743">
    <property type="entry name" value="UEV"/>
    <property type="match status" value="1"/>
</dbReference>
<dbReference type="InterPro" id="IPR052070">
    <property type="entry name" value="ESCRT-I_UEV_domain"/>
</dbReference>
<reference evidence="12" key="1">
    <citation type="submission" date="2021-05" db="EMBL/GenBank/DDBJ databases">
        <authorList>
            <person name="Alioto T."/>
            <person name="Alioto T."/>
            <person name="Gomez Garrido J."/>
        </authorList>
    </citation>
    <scope>NUCLEOTIDE SEQUENCE</scope>
</reference>
<feature type="coiled-coil region" evidence="8">
    <location>
        <begin position="299"/>
        <end position="354"/>
    </location>
</feature>
<dbReference type="Pfam" id="PF09454">
    <property type="entry name" value="Vps23_core"/>
    <property type="match status" value="1"/>
</dbReference>
<evidence type="ECO:0000256" key="3">
    <source>
        <dbReference type="ARBA" id="ARBA00022448"/>
    </source>
</evidence>
<keyword evidence="4" id="KW-0967">Endosome</keyword>
<evidence type="ECO:0000256" key="5">
    <source>
        <dbReference type="ARBA" id="ARBA00022927"/>
    </source>
</evidence>
<dbReference type="CDD" id="cd11685">
    <property type="entry name" value="UEV_TSG101-like"/>
    <property type="match status" value="1"/>
</dbReference>
<dbReference type="Gene3D" id="3.10.110.10">
    <property type="entry name" value="Ubiquitin Conjugating Enzyme"/>
    <property type="match status" value="1"/>
</dbReference>
<keyword evidence="3 7" id="KW-0813">Transport</keyword>
<evidence type="ECO:0000256" key="8">
    <source>
        <dbReference type="SAM" id="Coils"/>
    </source>
</evidence>
<dbReference type="EMBL" id="HBUF01348242">
    <property type="protein sequence ID" value="CAG6711460.1"/>
    <property type="molecule type" value="Transcribed_RNA"/>
</dbReference>
<dbReference type="PANTHER" id="PTHR23306">
    <property type="entry name" value="TUMOR SUSCEPTIBILITY GENE 101 PROTEIN-RELATED"/>
    <property type="match status" value="1"/>
</dbReference>
<comment type="subcellular location">
    <subcellularLocation>
        <location evidence="1">Endosome</location>
    </subcellularLocation>
</comment>
<dbReference type="InterPro" id="IPR037202">
    <property type="entry name" value="ESCRT_assembly_dom"/>
</dbReference>
<evidence type="ECO:0000313" key="12">
    <source>
        <dbReference type="EMBL" id="CAG6711460.1"/>
    </source>
</evidence>
<keyword evidence="6 8" id="KW-0175">Coiled coil</keyword>
<name>A0A8D8UQH4_9HEMI</name>